<feature type="domain" description="PTS EIIA type-2" evidence="1">
    <location>
        <begin position="3"/>
        <end position="150"/>
    </location>
</feature>
<evidence type="ECO:0000313" key="3">
    <source>
        <dbReference type="Proteomes" id="UP000195024"/>
    </source>
</evidence>
<dbReference type="PANTHER" id="PTHR47738:SF3">
    <property type="entry name" value="PHOSPHOTRANSFERASE SYSTEM MANNITOL_FRUCTOSE-SPECIFIC IIA DOMAIN CONTAINING PROTEIN"/>
    <property type="match status" value="1"/>
</dbReference>
<dbReference type="Pfam" id="PF00359">
    <property type="entry name" value="PTS_EIIA_2"/>
    <property type="match status" value="1"/>
</dbReference>
<organism evidence="2 3">
    <name type="scientific">Enterococcus mundtii</name>
    <dbReference type="NCBI Taxonomy" id="53346"/>
    <lineage>
        <taxon>Bacteria</taxon>
        <taxon>Bacillati</taxon>
        <taxon>Bacillota</taxon>
        <taxon>Bacilli</taxon>
        <taxon>Lactobacillales</taxon>
        <taxon>Enterococcaceae</taxon>
        <taxon>Enterococcus</taxon>
    </lineage>
</organism>
<dbReference type="Gene3D" id="3.40.930.10">
    <property type="entry name" value="Mannitol-specific EII, Chain A"/>
    <property type="match status" value="1"/>
</dbReference>
<evidence type="ECO:0000313" key="2">
    <source>
        <dbReference type="EMBL" id="OTP25222.1"/>
    </source>
</evidence>
<dbReference type="InterPro" id="IPR016152">
    <property type="entry name" value="PTrfase/Anion_transptr"/>
</dbReference>
<dbReference type="PROSITE" id="PS51094">
    <property type="entry name" value="PTS_EIIA_TYPE_2"/>
    <property type="match status" value="1"/>
</dbReference>
<proteinExistence type="predicted"/>
<dbReference type="InterPro" id="IPR002178">
    <property type="entry name" value="PTS_EIIA_type-2_dom"/>
</dbReference>
<dbReference type="SUPFAM" id="SSF55804">
    <property type="entry name" value="Phoshotransferase/anion transport protein"/>
    <property type="match status" value="1"/>
</dbReference>
<dbReference type="PANTHER" id="PTHR47738">
    <property type="entry name" value="PTS SYSTEM FRUCTOSE-LIKE EIIA COMPONENT-RELATED"/>
    <property type="match status" value="1"/>
</dbReference>
<sequence length="153" mass="17605">MSLFFDHQLALLNQSFATKEEALQKLSEELRKKQCVTDDFYQNIIRREEVFPTGLAINGIGVAIPHTDSQYVNESQVAFMSLNKPLPFIEMGTNDKEIDVSLLFMLALKEPHEQLEMLQQLIEMFQKPGVLEELLTLTTETEYLAIIKKYGLH</sequence>
<dbReference type="InterPro" id="IPR051541">
    <property type="entry name" value="PTS_SugarTrans_NitroReg"/>
</dbReference>
<dbReference type="CDD" id="cd00211">
    <property type="entry name" value="PTS_IIA_fru"/>
    <property type="match status" value="1"/>
</dbReference>
<protein>
    <recommendedName>
        <fullName evidence="1">PTS EIIA type-2 domain-containing protein</fullName>
    </recommendedName>
</protein>
<dbReference type="Proteomes" id="UP000195024">
    <property type="component" value="Unassembled WGS sequence"/>
</dbReference>
<reference evidence="2 3" key="1">
    <citation type="submission" date="2017-05" db="EMBL/GenBank/DDBJ databases">
        <title>The Genome Sequence of Enterococcus mundtii 6B1_DIV0119.</title>
        <authorList>
            <consortium name="The Broad Institute Genomics Platform"/>
            <consortium name="The Broad Institute Genomic Center for Infectious Diseases"/>
            <person name="Earl A."/>
            <person name="Manson A."/>
            <person name="Schwartman J."/>
            <person name="Gilmore M."/>
            <person name="Abouelleil A."/>
            <person name="Cao P."/>
            <person name="Chapman S."/>
            <person name="Cusick C."/>
            <person name="Shea T."/>
            <person name="Young S."/>
            <person name="Neafsey D."/>
            <person name="Nusbaum C."/>
            <person name="Birren B."/>
        </authorList>
    </citation>
    <scope>NUCLEOTIDE SEQUENCE [LARGE SCALE GENOMIC DNA]</scope>
    <source>
        <strain evidence="2 3">6B1_DIV0119</strain>
    </source>
</reference>
<dbReference type="AlphaFoldDB" id="A0A242KV70"/>
<name>A0A242KV70_ENTMU</name>
<accession>A0A242KV70</accession>
<comment type="caution">
    <text evidence="2">The sequence shown here is derived from an EMBL/GenBank/DDBJ whole genome shotgun (WGS) entry which is preliminary data.</text>
</comment>
<gene>
    <name evidence="2" type="ORF">A5802_002375</name>
</gene>
<dbReference type="EMBL" id="NGMS01000002">
    <property type="protein sequence ID" value="OTP25222.1"/>
    <property type="molecule type" value="Genomic_DNA"/>
</dbReference>
<evidence type="ECO:0000259" key="1">
    <source>
        <dbReference type="PROSITE" id="PS51094"/>
    </source>
</evidence>